<organism evidence="2 3">
    <name type="scientific">Thioclava nitratireducens</name>
    <dbReference type="NCBI Taxonomy" id="1915078"/>
    <lineage>
        <taxon>Bacteria</taxon>
        <taxon>Pseudomonadati</taxon>
        <taxon>Pseudomonadota</taxon>
        <taxon>Alphaproteobacteria</taxon>
        <taxon>Rhodobacterales</taxon>
        <taxon>Paracoccaceae</taxon>
        <taxon>Thioclava</taxon>
    </lineage>
</organism>
<dbReference type="EMBL" id="CP019437">
    <property type="protein sequence ID" value="AQS49088.1"/>
    <property type="molecule type" value="Genomic_DNA"/>
</dbReference>
<accession>A0ABM6IJG2</accession>
<sequence>MKTFMTFIVTALLAAGSAHAAERAQFYIPDKPAKLVYLFTCEADSRDEIDANWEKAKAIFASDHQAEAARLETETKAQRESGHAPSQAAIDAHNVEYNTHKAAVEADLAPLGCTMNGLMHMP</sequence>
<gene>
    <name evidence="2" type="ORF">BMG03_15815</name>
</gene>
<feature type="chain" id="PRO_5046494540" evidence="1">
    <location>
        <begin position="21"/>
        <end position="122"/>
    </location>
</feature>
<reference evidence="2 3" key="1">
    <citation type="submission" date="2017-01" db="EMBL/GenBank/DDBJ databases">
        <title>The complete genome sequence of a sulfur-oxidizing marine bacterium Thioclava sp. 25B10_4T.</title>
        <authorList>
            <person name="Liu Y."/>
            <person name="Lai Q."/>
            <person name="Shao Z."/>
        </authorList>
    </citation>
    <scope>NUCLEOTIDE SEQUENCE [LARGE SCALE GENOMIC DNA]</scope>
    <source>
        <strain evidence="2 3">25B10_4</strain>
    </source>
</reference>
<keyword evidence="3" id="KW-1185">Reference proteome</keyword>
<evidence type="ECO:0000313" key="2">
    <source>
        <dbReference type="EMBL" id="AQS49088.1"/>
    </source>
</evidence>
<keyword evidence="1" id="KW-0732">Signal</keyword>
<proteinExistence type="predicted"/>
<dbReference type="RefSeq" id="WP_075774211.1">
    <property type="nucleotide sequence ID" value="NZ_CP019437.1"/>
</dbReference>
<name>A0ABM6IJG2_9RHOB</name>
<evidence type="ECO:0000313" key="3">
    <source>
        <dbReference type="Proteomes" id="UP000185622"/>
    </source>
</evidence>
<feature type="signal peptide" evidence="1">
    <location>
        <begin position="1"/>
        <end position="20"/>
    </location>
</feature>
<dbReference type="Proteomes" id="UP000185622">
    <property type="component" value="Chromosome"/>
</dbReference>
<evidence type="ECO:0000256" key="1">
    <source>
        <dbReference type="SAM" id="SignalP"/>
    </source>
</evidence>
<protein>
    <submittedName>
        <fullName evidence="2">Uncharacterized protein</fullName>
    </submittedName>
</protein>